<dbReference type="GO" id="GO:0016747">
    <property type="term" value="F:acyltransferase activity, transferring groups other than amino-acyl groups"/>
    <property type="evidence" value="ECO:0007669"/>
    <property type="project" value="InterPro"/>
</dbReference>
<dbReference type="InterPro" id="IPR000182">
    <property type="entry name" value="GNAT_dom"/>
</dbReference>
<dbReference type="Pfam" id="PF13508">
    <property type="entry name" value="Acetyltransf_7"/>
    <property type="match status" value="1"/>
</dbReference>
<sequence>MPILVRPMRPSDLPARERIMAAAFSAGLRPHIYPNGTTPEDTIHMFTDTLSSMQSKTSLSDDQPGSRLFVAYDSEVPALPSDLEFPETWEKKTEVELTGKAREEEKRIVGLALWQLQPFARKQEDVDKDKEKESADGDSSHAPSANAALLDGFAEALTAARDRWIGLEAYLYLKVLAIDPAYQRKGVGSLLLDEGLNIADRIGLQAYLEATEVGRPLYKRKGFEDRDYMDFDVVKYAPAAEGEDHRFMCMVRPAPACGKKTVGGIKGANEEQGGNEVVVEKAE</sequence>
<dbReference type="InterPro" id="IPR016181">
    <property type="entry name" value="Acyl_CoA_acyltransferase"/>
</dbReference>
<dbReference type="Gene3D" id="3.40.630.30">
    <property type="match status" value="1"/>
</dbReference>
<dbReference type="SUPFAM" id="SSF55729">
    <property type="entry name" value="Acyl-CoA N-acyltransferases (Nat)"/>
    <property type="match status" value="1"/>
</dbReference>
<dbReference type="PANTHER" id="PTHR42791">
    <property type="entry name" value="GNAT FAMILY ACETYLTRANSFERASE"/>
    <property type="match status" value="1"/>
</dbReference>
<organism evidence="3 6">
    <name type="scientific">Aureobasidium pullulans</name>
    <name type="common">Black yeast</name>
    <name type="synonym">Pullularia pullulans</name>
    <dbReference type="NCBI Taxonomy" id="5580"/>
    <lineage>
        <taxon>Eukaryota</taxon>
        <taxon>Fungi</taxon>
        <taxon>Dikarya</taxon>
        <taxon>Ascomycota</taxon>
        <taxon>Pezizomycotina</taxon>
        <taxon>Dothideomycetes</taxon>
        <taxon>Dothideomycetidae</taxon>
        <taxon>Dothideales</taxon>
        <taxon>Saccotheciaceae</taxon>
        <taxon>Aureobasidium</taxon>
    </lineage>
</organism>
<dbReference type="PANTHER" id="PTHR42791:SF2">
    <property type="entry name" value="N-ACETYLTRANSFERASE DOMAIN-CONTAINING PROTEIN"/>
    <property type="match status" value="1"/>
</dbReference>
<dbReference type="PROSITE" id="PS51186">
    <property type="entry name" value="GNAT"/>
    <property type="match status" value="1"/>
</dbReference>
<keyword evidence="3" id="KW-0012">Acyltransferase</keyword>
<evidence type="ECO:0000313" key="6">
    <source>
        <dbReference type="Proteomes" id="UP000310687"/>
    </source>
</evidence>
<dbReference type="EMBL" id="QZBU01004207">
    <property type="protein sequence ID" value="TIA13814.1"/>
    <property type="molecule type" value="Genomic_DNA"/>
</dbReference>
<feature type="region of interest" description="Disordered" evidence="1">
    <location>
        <begin position="122"/>
        <end position="143"/>
    </location>
</feature>
<evidence type="ECO:0000259" key="2">
    <source>
        <dbReference type="PROSITE" id="PS51186"/>
    </source>
</evidence>
<dbReference type="EMBL" id="QZAL01000004">
    <property type="protein sequence ID" value="THW52004.1"/>
    <property type="molecule type" value="Genomic_DNA"/>
</dbReference>
<proteinExistence type="predicted"/>
<protein>
    <submittedName>
        <fullName evidence="3">Acyl-CoA N-acyltransferase</fullName>
    </submittedName>
</protein>
<dbReference type="Proteomes" id="UP000310687">
    <property type="component" value="Unassembled WGS sequence"/>
</dbReference>
<dbReference type="CDD" id="cd04301">
    <property type="entry name" value="NAT_SF"/>
    <property type="match status" value="1"/>
</dbReference>
<keyword evidence="3" id="KW-0808">Transferase</keyword>
<feature type="compositionally biased region" description="Basic and acidic residues" evidence="1">
    <location>
        <begin position="122"/>
        <end position="139"/>
    </location>
</feature>
<dbReference type="InterPro" id="IPR052523">
    <property type="entry name" value="Trichothecene_AcTrans"/>
</dbReference>
<dbReference type="AlphaFoldDB" id="A0A4V6T9W1"/>
<gene>
    <name evidence="4" type="ORF">D6C83_08391</name>
    <name evidence="3" type="ORF">D6D22_00517</name>
</gene>
<feature type="domain" description="N-acetyltransferase" evidence="2">
    <location>
        <begin position="95"/>
        <end position="255"/>
    </location>
</feature>
<name>A0A4V6T9W1_AURPU</name>
<evidence type="ECO:0000256" key="1">
    <source>
        <dbReference type="SAM" id="MobiDB-lite"/>
    </source>
</evidence>
<evidence type="ECO:0000313" key="5">
    <source>
        <dbReference type="Proteomes" id="UP000304947"/>
    </source>
</evidence>
<dbReference type="Proteomes" id="UP000304947">
    <property type="component" value="Unassembled WGS sequence"/>
</dbReference>
<evidence type="ECO:0000313" key="3">
    <source>
        <dbReference type="EMBL" id="THW52004.1"/>
    </source>
</evidence>
<reference evidence="5 6" key="1">
    <citation type="submission" date="2018-10" db="EMBL/GenBank/DDBJ databases">
        <title>Fifty Aureobasidium pullulans genomes reveal a recombining polyextremotolerant generalist.</title>
        <authorList>
            <person name="Gostincar C."/>
            <person name="Turk M."/>
            <person name="Zajc J."/>
            <person name="Gunde-Cimerman N."/>
        </authorList>
    </citation>
    <scope>NUCLEOTIDE SEQUENCE [LARGE SCALE GENOMIC DNA]</scope>
    <source>
        <strain evidence="3 6">EXF-11013</strain>
        <strain evidence="4 5">EXF-3380</strain>
    </source>
</reference>
<accession>A0A4V6T9W1</accession>
<comment type="caution">
    <text evidence="3">The sequence shown here is derived from an EMBL/GenBank/DDBJ whole genome shotgun (WGS) entry which is preliminary data.</text>
</comment>
<evidence type="ECO:0000313" key="4">
    <source>
        <dbReference type="EMBL" id="TIA13814.1"/>
    </source>
</evidence>